<dbReference type="GO" id="GO:0005886">
    <property type="term" value="C:plasma membrane"/>
    <property type="evidence" value="ECO:0007669"/>
    <property type="project" value="InterPro"/>
</dbReference>
<dbReference type="PANTHER" id="PTHR36985:SF1">
    <property type="entry name" value="TRANSLOCATION AND ASSEMBLY MODULE SUBUNIT TAMB"/>
    <property type="match status" value="1"/>
</dbReference>
<keyword evidence="3" id="KW-1133">Transmembrane helix</keyword>
<dbReference type="GO" id="GO:0097347">
    <property type="term" value="C:TAM protein secretion complex"/>
    <property type="evidence" value="ECO:0007669"/>
    <property type="project" value="TreeGrafter"/>
</dbReference>
<evidence type="ECO:0000259" key="6">
    <source>
        <dbReference type="Pfam" id="PF04357"/>
    </source>
</evidence>
<evidence type="ECO:0000256" key="1">
    <source>
        <dbReference type="ARBA" id="ARBA00004167"/>
    </source>
</evidence>
<feature type="domain" description="Translocation and assembly module TamB C-terminal" evidence="6">
    <location>
        <begin position="874"/>
        <end position="1232"/>
    </location>
</feature>
<accession>A0A846N039</accession>
<gene>
    <name evidence="7" type="ORF">FHS83_002546</name>
</gene>
<keyword evidence="8" id="KW-1185">Reference proteome</keyword>
<dbReference type="RefSeq" id="WP_167083333.1">
    <property type="nucleotide sequence ID" value="NZ_BAAADC010000001.1"/>
</dbReference>
<dbReference type="InterPro" id="IPR007452">
    <property type="entry name" value="TamB_C"/>
</dbReference>
<keyword evidence="4" id="KW-0472">Membrane</keyword>
<feature type="region of interest" description="Disordered" evidence="5">
    <location>
        <begin position="1204"/>
        <end position="1224"/>
    </location>
</feature>
<organism evidence="7 8">
    <name type="scientific">Rhizomicrobium palustre</name>
    <dbReference type="NCBI Taxonomy" id="189966"/>
    <lineage>
        <taxon>Bacteria</taxon>
        <taxon>Pseudomonadati</taxon>
        <taxon>Pseudomonadota</taxon>
        <taxon>Alphaproteobacteria</taxon>
        <taxon>Micropepsales</taxon>
        <taxon>Micropepsaceae</taxon>
        <taxon>Rhizomicrobium</taxon>
    </lineage>
</organism>
<reference evidence="7 8" key="1">
    <citation type="submission" date="2020-03" db="EMBL/GenBank/DDBJ databases">
        <title>Genomic Encyclopedia of Type Strains, Phase IV (KMG-IV): sequencing the most valuable type-strain genomes for metagenomic binning, comparative biology and taxonomic classification.</title>
        <authorList>
            <person name="Goeker M."/>
        </authorList>
    </citation>
    <scope>NUCLEOTIDE SEQUENCE [LARGE SCALE GENOMIC DNA]</scope>
    <source>
        <strain evidence="7 8">DSM 19867</strain>
    </source>
</reference>
<comment type="subcellular location">
    <subcellularLocation>
        <location evidence="1">Membrane</location>
        <topology evidence="1">Single-pass membrane protein</topology>
    </subcellularLocation>
</comment>
<dbReference type="AlphaFoldDB" id="A0A846N039"/>
<dbReference type="GO" id="GO:0009306">
    <property type="term" value="P:protein secretion"/>
    <property type="evidence" value="ECO:0007669"/>
    <property type="project" value="InterPro"/>
</dbReference>
<protein>
    <submittedName>
        <fullName evidence="7">Translocation and assembly module TamB</fullName>
    </submittedName>
</protein>
<keyword evidence="2" id="KW-0812">Transmembrane</keyword>
<dbReference type="EMBL" id="JAASRM010000001">
    <property type="protein sequence ID" value="NIK89228.1"/>
    <property type="molecule type" value="Genomic_DNA"/>
</dbReference>
<evidence type="ECO:0000256" key="5">
    <source>
        <dbReference type="SAM" id="MobiDB-lite"/>
    </source>
</evidence>
<feature type="compositionally biased region" description="Polar residues" evidence="5">
    <location>
        <begin position="1204"/>
        <end position="1221"/>
    </location>
</feature>
<dbReference type="Proteomes" id="UP000570514">
    <property type="component" value="Unassembled WGS sequence"/>
</dbReference>
<evidence type="ECO:0000313" key="7">
    <source>
        <dbReference type="EMBL" id="NIK89228.1"/>
    </source>
</evidence>
<dbReference type="PANTHER" id="PTHR36985">
    <property type="entry name" value="TRANSLOCATION AND ASSEMBLY MODULE SUBUNIT TAMB"/>
    <property type="match status" value="1"/>
</dbReference>
<sequence length="1232" mass="126812">MRFEWQTWLRWAAVVVAGLLAALAVFLLFCFYTPPGHRVVASLVQSLSGETVAIKGLSGSLPNHLSATEVELRDAQGPWLKIEGVKLDWKALGALTGHIRISHLHAARVTVLRRHVAAPSTSTSTTEIEIADISLPHVELRQGLLRKAAVLSGAGSLHYASRHDLSADLSIRRLDAEGRYDVHAVIERDIAKGTIAISEAGDGIIGGLIGLPDLGPVTMNARAAAQGSANTLRLSFSADLLNIFAGGTIDLAKEEAALDFSAVAPDMHPSPSLSWGVISARGHLHGGFAAPDIDASLRIARLSVSGTRMEEVRATVTGSAGKANLHLIATGLTLPGETAPVFASAPVDITAHAELGEATRPIEFVLSHPLLRLSGEAMTKAPISAKLSLVVPSLGGLAPLTGTKLDGAADFALDVKQAAANTELALKGTIATQGDSTPAKLLGKAKLEATASLGATGNVMMRAKLQGAAVKAEIAGSQNTGKQSFTGEAALSDLSRLASTLVGSLNLRGSLTGQSGDAKLVLNGSALAAPKGMARQSITLAAEASGLPKLKAANLRVSGRFSGAPVSLKADVTPMGQTGMTVRLTDASWRSLRAQGTMAFTGKTPAGGVRLSVARLADLAPLTGMPLSGSVEARADLGNGNAALRAAGTNIAVGENKIGRIEIGGTIASLQQSPVFGLTISVPQLATPQVAGAATLRLSGPLTALSANLETQLTAADGQYFTVSADALADTAAKHVTISRFNGVWKDQRVTLAQPATLDYANGLKFAASFIEGKAVSVSFVGFVPSNPRQSMNVRATGSADLAVIGSSLSSIGQSVRGKLAMDVTITGTADKPNIVGQATLTGAQFQDYTRGLSLTGIEAVAEAQGPSIRLTKFTAKAGPGNITGSGTIDLAAPGRPVDIAFKASNARPMSSDLLTATINSDLKLEGNLSDRLTLSGQVNVQRGNINIPEKFASEVATLNVRRTRQPQAAPPAQTAVPIILNLTISSPGQIFVRGRGLEAEFEGDLKIGGTSTAPQVSGGLELRRGTLALAGASLTFQSGSISFNGQALRKRLDPSLNLVAQSQSNGITATLKITGTASQPKLELSSSPQLPQDEILAQLLFQQSAKSLSAMQLASVAQAAATLSGGGGGFDPVGTMRQSLGLDRLAVGSSQETSGGTGSTTIEAGKYVLRNVYIGAKQDLSGGTKALVQVDITKHLKAQAQVNTGPRAATTTSTPMQDNGDSIGLSYQFEY</sequence>
<dbReference type="Pfam" id="PF04357">
    <property type="entry name" value="TamB"/>
    <property type="match status" value="1"/>
</dbReference>
<evidence type="ECO:0000256" key="4">
    <source>
        <dbReference type="ARBA" id="ARBA00023136"/>
    </source>
</evidence>
<evidence type="ECO:0000256" key="2">
    <source>
        <dbReference type="ARBA" id="ARBA00022692"/>
    </source>
</evidence>
<name>A0A846N039_9PROT</name>
<evidence type="ECO:0000256" key="3">
    <source>
        <dbReference type="ARBA" id="ARBA00022989"/>
    </source>
</evidence>
<comment type="caution">
    <text evidence="7">The sequence shown here is derived from an EMBL/GenBank/DDBJ whole genome shotgun (WGS) entry which is preliminary data.</text>
</comment>
<proteinExistence type="predicted"/>
<evidence type="ECO:0000313" key="8">
    <source>
        <dbReference type="Proteomes" id="UP000570514"/>
    </source>
</evidence>